<reference evidence="3" key="1">
    <citation type="submission" date="2020-09" db="EMBL/GenBank/DDBJ databases">
        <title>Hoyosella lacisalsi sp. nov., a halotolerant actinobacterium isolated from soil of Lake Gudzhirganskoe.</title>
        <authorList>
            <person name="Yang Q."/>
            <person name="Guo P.Y."/>
            <person name="Liu S.W."/>
            <person name="Li F.N."/>
            <person name="Sun C.H."/>
        </authorList>
    </citation>
    <scope>NUCLEOTIDE SEQUENCE</scope>
    <source>
        <strain evidence="3">G463</strain>
    </source>
</reference>
<dbReference type="Pfam" id="PF07885">
    <property type="entry name" value="Ion_trans_2"/>
    <property type="match status" value="1"/>
</dbReference>
<keyword evidence="1" id="KW-0472">Membrane</keyword>
<evidence type="ECO:0000313" key="4">
    <source>
        <dbReference type="Proteomes" id="UP000642993"/>
    </source>
</evidence>
<keyword evidence="1" id="KW-0812">Transmembrane</keyword>
<keyword evidence="3" id="KW-0407">Ion channel</keyword>
<evidence type="ECO:0000259" key="2">
    <source>
        <dbReference type="Pfam" id="PF07885"/>
    </source>
</evidence>
<feature type="transmembrane region" description="Helical" evidence="1">
    <location>
        <begin position="79"/>
        <end position="102"/>
    </location>
</feature>
<gene>
    <name evidence="3" type="ORF">HT102_00590</name>
</gene>
<feature type="transmembrane region" description="Helical" evidence="1">
    <location>
        <begin position="54"/>
        <end position="73"/>
    </location>
</feature>
<protein>
    <submittedName>
        <fullName evidence="3">Two pore domain potassium channel family protein</fullName>
    </submittedName>
</protein>
<comment type="caution">
    <text evidence="3">The sequence shown here is derived from an EMBL/GenBank/DDBJ whole genome shotgun (WGS) entry which is preliminary data.</text>
</comment>
<evidence type="ECO:0000313" key="3">
    <source>
        <dbReference type="EMBL" id="MBD8504985.1"/>
    </source>
</evidence>
<dbReference type="Proteomes" id="UP000642993">
    <property type="component" value="Unassembled WGS sequence"/>
</dbReference>
<dbReference type="EMBL" id="JACYWE010000001">
    <property type="protein sequence ID" value="MBD8504985.1"/>
    <property type="molecule type" value="Genomic_DNA"/>
</dbReference>
<evidence type="ECO:0000256" key="1">
    <source>
        <dbReference type="SAM" id="Phobius"/>
    </source>
</evidence>
<dbReference type="Gene3D" id="1.10.287.70">
    <property type="match status" value="1"/>
</dbReference>
<dbReference type="GO" id="GO:0034220">
    <property type="term" value="P:monoatomic ion transmembrane transport"/>
    <property type="evidence" value="ECO:0007669"/>
    <property type="project" value="UniProtKB-KW"/>
</dbReference>
<proteinExistence type="predicted"/>
<feature type="domain" description="Potassium channel" evidence="2">
    <location>
        <begin position="123"/>
        <end position="203"/>
    </location>
</feature>
<dbReference type="RefSeq" id="WP_192037478.1">
    <property type="nucleotide sequence ID" value="NZ_JACYWE010000001.1"/>
</dbReference>
<dbReference type="SUPFAM" id="SSF81324">
    <property type="entry name" value="Voltage-gated potassium channels"/>
    <property type="match status" value="1"/>
</dbReference>
<sequence>MERKLGLLLAFVVLLQFGYPLTHYSEWWTAAYLMFYGGMIFFGVQVVRGRGRACTPTMVVGLLFAGFALWFALAQHSTVAYAGMLLSVGTFMLLLIVELMGYVFRRSSSGGVSLILAAVCVYLILGGFFATVFSLIELAAPGSFSDPQNTEMRFQQFIYYSYVTMATLGYGEILPVAPWARALASLETVVGTLFLTIVVARLVGVWASQAAPAERDDASRD</sequence>
<dbReference type="AlphaFoldDB" id="A0A927J9G6"/>
<organism evidence="3 4">
    <name type="scientific">Lolliginicoccus lacisalsi</name>
    <dbReference type="NCBI Taxonomy" id="2742202"/>
    <lineage>
        <taxon>Bacteria</taxon>
        <taxon>Bacillati</taxon>
        <taxon>Actinomycetota</taxon>
        <taxon>Actinomycetes</taxon>
        <taxon>Mycobacteriales</taxon>
        <taxon>Hoyosellaceae</taxon>
        <taxon>Lolliginicoccus</taxon>
    </lineage>
</organism>
<keyword evidence="4" id="KW-1185">Reference proteome</keyword>
<feature type="transmembrane region" description="Helical" evidence="1">
    <location>
        <begin position="30"/>
        <end position="47"/>
    </location>
</feature>
<accession>A0A927J9G6</accession>
<keyword evidence="1" id="KW-1133">Transmembrane helix</keyword>
<name>A0A927J9G6_9ACTN</name>
<keyword evidence="3" id="KW-0406">Ion transport</keyword>
<feature type="transmembrane region" description="Helical" evidence="1">
    <location>
        <begin position="114"/>
        <end position="136"/>
    </location>
</feature>
<feature type="transmembrane region" description="Helical" evidence="1">
    <location>
        <begin position="156"/>
        <end position="177"/>
    </location>
</feature>
<feature type="transmembrane region" description="Helical" evidence="1">
    <location>
        <begin position="189"/>
        <end position="207"/>
    </location>
</feature>
<keyword evidence="3" id="KW-0813">Transport</keyword>
<dbReference type="InterPro" id="IPR013099">
    <property type="entry name" value="K_chnl_dom"/>
</dbReference>